<evidence type="ECO:0000313" key="3">
    <source>
        <dbReference type="Proteomes" id="UP000037405"/>
    </source>
</evidence>
<protein>
    <submittedName>
        <fullName evidence="2">Uncharacterized protein</fullName>
    </submittedName>
</protein>
<sequence>MEKDVQVAPGDKGLTEGNEEEIVIFKPYQFSLWSALIGVVLLTIGINGVYITNWLFTTPLPGAAFFTYIPSALGFAFILFAVLTGTVQYAHQLKKGDN</sequence>
<gene>
    <name evidence="2" type="ORF">AF331_13770</name>
</gene>
<dbReference type="AlphaFoldDB" id="A0A0M0G5B0"/>
<organism evidence="2 3">
    <name type="scientific">Rossellomorea marisflavi</name>
    <dbReference type="NCBI Taxonomy" id="189381"/>
    <lineage>
        <taxon>Bacteria</taxon>
        <taxon>Bacillati</taxon>
        <taxon>Bacillota</taxon>
        <taxon>Bacilli</taxon>
        <taxon>Bacillales</taxon>
        <taxon>Bacillaceae</taxon>
        <taxon>Rossellomorea</taxon>
    </lineage>
</organism>
<name>A0A0M0G5B0_9BACI</name>
<feature type="transmembrane region" description="Helical" evidence="1">
    <location>
        <begin position="30"/>
        <end position="51"/>
    </location>
</feature>
<reference evidence="3" key="1">
    <citation type="submission" date="2015-07" db="EMBL/GenBank/DDBJ databases">
        <title>Fjat-14235 jcm11544.</title>
        <authorList>
            <person name="Liu B."/>
            <person name="Wang J."/>
            <person name="Zhu Y."/>
            <person name="Liu G."/>
            <person name="Chen Q."/>
            <person name="Chen Z."/>
            <person name="Lan J."/>
            <person name="Che J."/>
            <person name="Ge C."/>
            <person name="Shi H."/>
            <person name="Pan Z."/>
            <person name="Liu X."/>
        </authorList>
    </citation>
    <scope>NUCLEOTIDE SEQUENCE [LARGE SCALE GENOMIC DNA]</scope>
    <source>
        <strain evidence="3">JCM 11544</strain>
    </source>
</reference>
<feature type="transmembrane region" description="Helical" evidence="1">
    <location>
        <begin position="63"/>
        <end position="85"/>
    </location>
</feature>
<comment type="caution">
    <text evidence="2">The sequence shown here is derived from an EMBL/GenBank/DDBJ whole genome shotgun (WGS) entry which is preliminary data.</text>
</comment>
<dbReference type="EMBL" id="LGUE01000004">
    <property type="protein sequence ID" value="KON85050.1"/>
    <property type="molecule type" value="Genomic_DNA"/>
</dbReference>
<proteinExistence type="predicted"/>
<dbReference type="PATRIC" id="fig|189381.12.peg.2819"/>
<dbReference type="Proteomes" id="UP000037405">
    <property type="component" value="Unassembled WGS sequence"/>
</dbReference>
<keyword evidence="3" id="KW-1185">Reference proteome</keyword>
<keyword evidence="1" id="KW-0472">Membrane</keyword>
<keyword evidence="1" id="KW-0812">Transmembrane</keyword>
<accession>A0A0M0G5B0</accession>
<dbReference type="STRING" id="189381.GCA_900166615_01171"/>
<dbReference type="OrthoDB" id="2938133at2"/>
<evidence type="ECO:0000256" key="1">
    <source>
        <dbReference type="SAM" id="Phobius"/>
    </source>
</evidence>
<keyword evidence="1" id="KW-1133">Transmembrane helix</keyword>
<dbReference type="RefSeq" id="WP_053428652.1">
    <property type="nucleotide sequence ID" value="NZ_CP085398.1"/>
</dbReference>
<evidence type="ECO:0000313" key="2">
    <source>
        <dbReference type="EMBL" id="KON85050.1"/>
    </source>
</evidence>